<dbReference type="SUPFAM" id="SSF51206">
    <property type="entry name" value="cAMP-binding domain-like"/>
    <property type="match status" value="2"/>
</dbReference>
<name>A0A7M7NH91_STRPU</name>
<evidence type="ECO:0000256" key="1">
    <source>
        <dbReference type="SAM" id="MobiDB-lite"/>
    </source>
</evidence>
<accession>A0A7M7NH91</accession>
<reference evidence="4" key="1">
    <citation type="submission" date="2015-02" db="EMBL/GenBank/DDBJ databases">
        <title>Genome sequencing for Strongylocentrotus purpuratus.</title>
        <authorList>
            <person name="Murali S."/>
            <person name="Liu Y."/>
            <person name="Vee V."/>
            <person name="English A."/>
            <person name="Wang M."/>
            <person name="Skinner E."/>
            <person name="Han Y."/>
            <person name="Muzny D.M."/>
            <person name="Worley K.C."/>
            <person name="Gibbs R.A."/>
        </authorList>
    </citation>
    <scope>NUCLEOTIDE SEQUENCE</scope>
</reference>
<dbReference type="KEGG" id="spu:100891934"/>
<feature type="domain" description="Cyclic nucleotide-binding" evidence="2">
    <location>
        <begin position="346"/>
        <end position="418"/>
    </location>
</feature>
<feature type="compositionally biased region" description="Polar residues" evidence="1">
    <location>
        <begin position="485"/>
        <end position="495"/>
    </location>
</feature>
<organism evidence="3 4">
    <name type="scientific">Strongylocentrotus purpuratus</name>
    <name type="common">Purple sea urchin</name>
    <dbReference type="NCBI Taxonomy" id="7668"/>
    <lineage>
        <taxon>Eukaryota</taxon>
        <taxon>Metazoa</taxon>
        <taxon>Echinodermata</taxon>
        <taxon>Eleutherozoa</taxon>
        <taxon>Echinozoa</taxon>
        <taxon>Echinoidea</taxon>
        <taxon>Euechinoidea</taxon>
        <taxon>Echinacea</taxon>
        <taxon>Camarodonta</taxon>
        <taxon>Echinidea</taxon>
        <taxon>Strongylocentrotidae</taxon>
        <taxon>Strongylocentrotus</taxon>
    </lineage>
</organism>
<feature type="domain" description="Cyclic nucleotide-binding" evidence="2">
    <location>
        <begin position="245"/>
        <end position="330"/>
    </location>
</feature>
<dbReference type="PANTHER" id="PTHR23011:SF12">
    <property type="entry name" value="CYCLIC NUCLEOTIDE-BINDING DOMAIN-CONTAINING PROTEIN"/>
    <property type="match status" value="1"/>
</dbReference>
<feature type="region of interest" description="Disordered" evidence="1">
    <location>
        <begin position="513"/>
        <end position="563"/>
    </location>
</feature>
<dbReference type="InParanoid" id="A0A7M7NH91"/>
<dbReference type="GeneID" id="100891934"/>
<dbReference type="InterPro" id="IPR014710">
    <property type="entry name" value="RmlC-like_jellyroll"/>
</dbReference>
<dbReference type="EnsemblMetazoa" id="XM_030980604">
    <property type="protein sequence ID" value="XP_030836464"/>
    <property type="gene ID" value="LOC100891934"/>
</dbReference>
<dbReference type="Gene3D" id="2.60.120.10">
    <property type="entry name" value="Jelly Rolls"/>
    <property type="match status" value="2"/>
</dbReference>
<evidence type="ECO:0000313" key="4">
    <source>
        <dbReference type="Proteomes" id="UP000007110"/>
    </source>
</evidence>
<dbReference type="InterPro" id="IPR018490">
    <property type="entry name" value="cNMP-bd_dom_sf"/>
</dbReference>
<dbReference type="InterPro" id="IPR000595">
    <property type="entry name" value="cNMP-bd_dom"/>
</dbReference>
<dbReference type="PANTHER" id="PTHR23011">
    <property type="entry name" value="CYCLIC NUCLEOTIDE-BINDING DOMAIN CONTAINING PROTEIN"/>
    <property type="match status" value="1"/>
</dbReference>
<proteinExistence type="predicted"/>
<dbReference type="AlphaFoldDB" id="A0A7M7NH91"/>
<dbReference type="OrthoDB" id="166212at2759"/>
<feature type="region of interest" description="Disordered" evidence="1">
    <location>
        <begin position="1"/>
        <end position="38"/>
    </location>
</feature>
<dbReference type="CDD" id="cd00038">
    <property type="entry name" value="CAP_ED"/>
    <property type="match status" value="1"/>
</dbReference>
<dbReference type="PROSITE" id="PS50042">
    <property type="entry name" value="CNMP_BINDING_3"/>
    <property type="match status" value="2"/>
</dbReference>
<evidence type="ECO:0000259" key="2">
    <source>
        <dbReference type="PROSITE" id="PS50042"/>
    </source>
</evidence>
<feature type="region of interest" description="Disordered" evidence="1">
    <location>
        <begin position="459"/>
        <end position="495"/>
    </location>
</feature>
<dbReference type="RefSeq" id="XP_030836464.1">
    <property type="nucleotide sequence ID" value="XM_030980604.1"/>
</dbReference>
<protein>
    <recommendedName>
        <fullName evidence="2">Cyclic nucleotide-binding domain-containing protein</fullName>
    </recommendedName>
</protein>
<dbReference type="Proteomes" id="UP000007110">
    <property type="component" value="Unassembled WGS sequence"/>
</dbReference>
<dbReference type="OMA" id="DDNRHIA"/>
<reference evidence="3" key="2">
    <citation type="submission" date="2021-01" db="UniProtKB">
        <authorList>
            <consortium name="EnsemblMetazoa"/>
        </authorList>
    </citation>
    <scope>IDENTIFICATION</scope>
</reference>
<feature type="compositionally biased region" description="Basic residues" evidence="1">
    <location>
        <begin position="23"/>
        <end position="32"/>
    </location>
</feature>
<sequence>MNSLTVRSPVPFQLPQIDERPRTRTSRSKGGRRLPIPEVESGAYRAHFKRWWDDEGRKKLHEKEDPMVAIGNRITEVHDMVTPRNTKEITMNRLQTPLKNKVRELSIMTPGTFRRNRRPAVEKKFDAAHCFFNAIKSVLIVVTIYRRRRRYVQRGSIRDSLDSEIQCKDYNQVWFSTQDKENADTTPQKTVIGNDYQCDLRMQPKHRTQEQLERIALKIRTIKKFQMFPTKIEEELCRRISYGCYDDGRVIAYQGSTSRRFYYIISGQIGLLHTYKLQSGEVTKPVGVHKSGYSTPREELERRLPLTSNMVCKGNVEVLILEIEDFLYLIDPPDDPPIDFLREQSMFRDFPVDEFRQYPDSIRSKYYPPNKVICEDANHTKWLYLVMSGECCYLRKQNIPKTANLSTRPLVGGGPLGEDIRQRRPSHANEMIEMSLARYVAKQRTTLPYLPEIRTSIAEDAGPTTNNPHGQSIGLPPISREDTRSISPSSRRASTVSYNHDLPALARHNDIVEDPLLSSENRSRSKQRRNSMFLTERSRTDASISRAQTRQRTQTFPLGGRGARGRRQKRVFLRLGKLQQGDIFGLNEVAETLQVESSGVSVVSGGSEVIAISKRFFRQHAGVMTLLKLESMLQEFVSEEGAKDILREEKTWKRYKEALVSKVATKKAERSSRDRRGIRVKLNPLAQTL</sequence>
<evidence type="ECO:0000313" key="3">
    <source>
        <dbReference type="EnsemblMetazoa" id="XP_030836464"/>
    </source>
</evidence>
<keyword evidence="4" id="KW-1185">Reference proteome</keyword>
<feature type="compositionally biased region" description="Polar residues" evidence="1">
    <location>
        <begin position="541"/>
        <end position="556"/>
    </location>
</feature>